<comment type="caution">
    <text evidence="1">The sequence shown here is derived from an EMBL/GenBank/DDBJ whole genome shotgun (WGS) entry which is preliminary data.</text>
</comment>
<name>A0ABQ6G3F2_9CHLR</name>
<gene>
    <name evidence="1" type="ORF">KDH_68540</name>
</gene>
<keyword evidence="2" id="KW-1185">Reference proteome</keyword>
<evidence type="ECO:0008006" key="3">
    <source>
        <dbReference type="Google" id="ProtNLM"/>
    </source>
</evidence>
<dbReference type="EMBL" id="BSRI01000002">
    <property type="protein sequence ID" value="GLV60031.1"/>
    <property type="molecule type" value="Genomic_DNA"/>
</dbReference>
<dbReference type="InterPro" id="IPR007530">
    <property type="entry name" value="Aminoglycoside_adenylylTfrase"/>
</dbReference>
<dbReference type="InterPro" id="IPR043519">
    <property type="entry name" value="NT_sf"/>
</dbReference>
<organism evidence="1 2">
    <name type="scientific">Dictyobacter halimunensis</name>
    <dbReference type="NCBI Taxonomy" id="3026934"/>
    <lineage>
        <taxon>Bacteria</taxon>
        <taxon>Bacillati</taxon>
        <taxon>Chloroflexota</taxon>
        <taxon>Ktedonobacteria</taxon>
        <taxon>Ktedonobacterales</taxon>
        <taxon>Dictyobacteraceae</taxon>
        <taxon>Dictyobacter</taxon>
    </lineage>
</organism>
<dbReference type="Gene3D" id="3.30.460.10">
    <property type="entry name" value="Beta Polymerase, domain 2"/>
    <property type="match status" value="1"/>
</dbReference>
<accession>A0ABQ6G3F2</accession>
<sequence length="278" mass="31154">MSQSRVTAEERVAELAAFAQRAAKALSSDERVLAIWLTGSLATGSADAQSDVDLRVAVKADAFLTIEQWWQELVDLVALTVWKRRWPRPPEEAIISAITADYLRFDLVIQAASDTKPRTLEAAQLLFDKDNTARQIHLTASAQKQPLKQLAYIVEEFIRLLGMLPIVVERDDVPIGMEGQLAIHSMLISLLLMENGIDRAVTGKRHVAIHLNEEQRATLNSVPALEPTIESIIQGRMAYARIFLPRARRLMEANGLQYPAAFEAATRQHLQDTLGRRW</sequence>
<protein>
    <recommendedName>
        <fullName evidence="3">Polymerase beta nucleotidyltransferase domain-containing protein</fullName>
    </recommendedName>
</protein>
<dbReference type="SUPFAM" id="SSF81301">
    <property type="entry name" value="Nucleotidyltransferase"/>
    <property type="match status" value="1"/>
</dbReference>
<dbReference type="RefSeq" id="WP_338256986.1">
    <property type="nucleotide sequence ID" value="NZ_BSRI01000002.1"/>
</dbReference>
<proteinExistence type="predicted"/>
<evidence type="ECO:0000313" key="2">
    <source>
        <dbReference type="Proteomes" id="UP001344906"/>
    </source>
</evidence>
<reference evidence="1 2" key="1">
    <citation type="submission" date="2023-02" db="EMBL/GenBank/DDBJ databases">
        <title>Dictyobacter halimunensis sp. nov., a new member of the class Ktedonobacteria from forest soil in a geothermal area.</title>
        <authorList>
            <person name="Rachmania M.K."/>
            <person name="Ningsih F."/>
            <person name="Sakai Y."/>
            <person name="Yabe S."/>
            <person name="Yokota A."/>
            <person name="Sjamsuridzal W."/>
        </authorList>
    </citation>
    <scope>NUCLEOTIDE SEQUENCE [LARGE SCALE GENOMIC DNA]</scope>
    <source>
        <strain evidence="1 2">S3.2.2.5</strain>
    </source>
</reference>
<dbReference type="Pfam" id="PF04439">
    <property type="entry name" value="Adenyl_transf"/>
    <property type="match status" value="1"/>
</dbReference>
<dbReference type="Proteomes" id="UP001344906">
    <property type="component" value="Unassembled WGS sequence"/>
</dbReference>
<evidence type="ECO:0000313" key="1">
    <source>
        <dbReference type="EMBL" id="GLV60031.1"/>
    </source>
</evidence>
<dbReference type="CDD" id="cd05403">
    <property type="entry name" value="NT_KNTase_like"/>
    <property type="match status" value="1"/>
</dbReference>